<protein>
    <submittedName>
        <fullName evidence="1">Uncharacterized protein</fullName>
    </submittedName>
</protein>
<dbReference type="EMBL" id="JBEDNZ010000019">
    <property type="protein sequence ID" value="KAL0820482.1"/>
    <property type="molecule type" value="Genomic_DNA"/>
</dbReference>
<comment type="caution">
    <text evidence="1">The sequence shown here is derived from an EMBL/GenBank/DDBJ whole genome shotgun (WGS) entry which is preliminary data.</text>
</comment>
<accession>A0ABD0SL47</accession>
<evidence type="ECO:0000313" key="2">
    <source>
        <dbReference type="Proteomes" id="UP001549921"/>
    </source>
</evidence>
<dbReference type="Proteomes" id="UP001549921">
    <property type="component" value="Unassembled WGS sequence"/>
</dbReference>
<proteinExistence type="predicted"/>
<sequence>MHSMRLQVSISPLRCFKIIHNIQSKRNVIPSAVCYYATSVDIDAFTSEFLERFKAKQKNAVTNVSSFSIRHFMDSSNKIKDITNMTIEDIQNLILHLISKNKDSQVEQVLTDCLKTRKFIGEPTLKTLFRHYSGMGKTDMVAILQTYCSQGDRILYKRYGQYLHYLAKAQCMKGNSDKGLSILKQCYEKNEHLRSHYRVIFRELIQDSVMNRSEASLVIFRKYVLEFSETWNDHYPLVCFWHICWSSTWFSDQMLSNELLESSKPLQNTIQDRSTAFSITILRQEFNEDAVLRLLQTLLKYEMMDSYVKVLQVLFNFKLRQRDFRGCAEIMKNCEVLGVKLPADQQGRYIKMLIHGRPAVESKPTDKPTSKNFKLKF</sequence>
<reference evidence="1 2" key="1">
    <citation type="submission" date="2024-06" db="EMBL/GenBank/DDBJ databases">
        <title>A chromosome-level genome assembly of beet webworm, Loxostege sticticalis.</title>
        <authorList>
            <person name="Zhang Y."/>
        </authorList>
    </citation>
    <scope>NUCLEOTIDE SEQUENCE [LARGE SCALE GENOMIC DNA]</scope>
    <source>
        <strain evidence="1">AQ028</strain>
        <tissue evidence="1">Male pupae</tissue>
    </source>
</reference>
<organism evidence="1 2">
    <name type="scientific">Loxostege sticticalis</name>
    <name type="common">Beet webworm moth</name>
    <dbReference type="NCBI Taxonomy" id="481309"/>
    <lineage>
        <taxon>Eukaryota</taxon>
        <taxon>Metazoa</taxon>
        <taxon>Ecdysozoa</taxon>
        <taxon>Arthropoda</taxon>
        <taxon>Hexapoda</taxon>
        <taxon>Insecta</taxon>
        <taxon>Pterygota</taxon>
        <taxon>Neoptera</taxon>
        <taxon>Endopterygota</taxon>
        <taxon>Lepidoptera</taxon>
        <taxon>Glossata</taxon>
        <taxon>Ditrysia</taxon>
        <taxon>Pyraloidea</taxon>
        <taxon>Crambidae</taxon>
        <taxon>Pyraustinae</taxon>
        <taxon>Loxostege</taxon>
    </lineage>
</organism>
<gene>
    <name evidence="1" type="ORF">ABMA28_006347</name>
</gene>
<evidence type="ECO:0000313" key="1">
    <source>
        <dbReference type="EMBL" id="KAL0820482.1"/>
    </source>
</evidence>
<name>A0ABD0SL47_LOXSC</name>
<dbReference type="AlphaFoldDB" id="A0ABD0SL47"/>